<dbReference type="OrthoDB" id="9804753at2"/>
<dbReference type="Proteomes" id="UP000287447">
    <property type="component" value="Unassembled WGS sequence"/>
</dbReference>
<feature type="domain" description="FAD-binding PCMH-type" evidence="21">
    <location>
        <begin position="34"/>
        <end position="198"/>
    </location>
</feature>
<dbReference type="EC" id="1.3.1.98" evidence="5 19"/>
<organism evidence="22 23">
    <name type="scientific">Hwanghaeella grinnelliae</name>
    <dbReference type="NCBI Taxonomy" id="2500179"/>
    <lineage>
        <taxon>Bacteria</taxon>
        <taxon>Pseudomonadati</taxon>
        <taxon>Pseudomonadota</taxon>
        <taxon>Alphaproteobacteria</taxon>
        <taxon>Rhodospirillales</taxon>
        <taxon>Rhodospirillaceae</taxon>
        <taxon>Hwanghaeella</taxon>
    </lineage>
</organism>
<comment type="cofactor">
    <cofactor evidence="1 19">
        <name>FAD</name>
        <dbReference type="ChEBI" id="CHEBI:57692"/>
    </cofactor>
</comment>
<feature type="active site" description="Proton donor" evidence="19">
    <location>
        <position position="227"/>
    </location>
</feature>
<keyword evidence="8 19" id="KW-0132">Cell division</keyword>
<comment type="similarity">
    <text evidence="19">Belongs to the MurB family.</text>
</comment>
<feature type="active site" evidence="19">
    <location>
        <position position="178"/>
    </location>
</feature>
<evidence type="ECO:0000256" key="10">
    <source>
        <dbReference type="ARBA" id="ARBA00022827"/>
    </source>
</evidence>
<evidence type="ECO:0000256" key="19">
    <source>
        <dbReference type="HAMAP-Rule" id="MF_00037"/>
    </source>
</evidence>
<keyword evidence="9 19" id="KW-0285">Flavoprotein</keyword>
<evidence type="ECO:0000259" key="21">
    <source>
        <dbReference type="PROSITE" id="PS51387"/>
    </source>
</evidence>
<evidence type="ECO:0000256" key="15">
    <source>
        <dbReference type="ARBA" id="ARBA00023306"/>
    </source>
</evidence>
<dbReference type="InterPro" id="IPR016166">
    <property type="entry name" value="FAD-bd_PCMH"/>
</dbReference>
<evidence type="ECO:0000256" key="11">
    <source>
        <dbReference type="ARBA" id="ARBA00022857"/>
    </source>
</evidence>
<keyword evidence="10 19" id="KW-0274">FAD</keyword>
<evidence type="ECO:0000256" key="20">
    <source>
        <dbReference type="SAM" id="MobiDB-lite"/>
    </source>
</evidence>
<comment type="subcellular location">
    <subcellularLocation>
        <location evidence="3 19">Cytoplasm</location>
    </subcellularLocation>
</comment>
<evidence type="ECO:0000256" key="6">
    <source>
        <dbReference type="ARBA" id="ARBA00015188"/>
    </source>
</evidence>
<evidence type="ECO:0000256" key="12">
    <source>
        <dbReference type="ARBA" id="ARBA00022960"/>
    </source>
</evidence>
<evidence type="ECO:0000256" key="1">
    <source>
        <dbReference type="ARBA" id="ARBA00001974"/>
    </source>
</evidence>
<comment type="function">
    <text evidence="2 19">Cell wall formation.</text>
</comment>
<protein>
    <recommendedName>
        <fullName evidence="6 19">UDP-N-acetylenolpyruvoylglucosamine reductase</fullName>
        <ecNumber evidence="5 19">1.3.1.98</ecNumber>
    </recommendedName>
    <alternativeName>
        <fullName evidence="17 19">UDP-N-acetylmuramate dehydrogenase</fullName>
    </alternativeName>
</protein>
<dbReference type="InterPro" id="IPR003170">
    <property type="entry name" value="MurB"/>
</dbReference>
<keyword evidence="23" id="KW-1185">Reference proteome</keyword>
<keyword evidence="14 19" id="KW-0560">Oxidoreductase</keyword>
<dbReference type="InterPro" id="IPR036318">
    <property type="entry name" value="FAD-bd_PCMH-like_sf"/>
</dbReference>
<keyword evidence="7 19" id="KW-0963">Cytoplasm</keyword>
<dbReference type="GO" id="GO:0009252">
    <property type="term" value="P:peptidoglycan biosynthetic process"/>
    <property type="evidence" value="ECO:0007669"/>
    <property type="project" value="UniProtKB-UniRule"/>
</dbReference>
<evidence type="ECO:0000256" key="7">
    <source>
        <dbReference type="ARBA" id="ARBA00022490"/>
    </source>
</evidence>
<dbReference type="NCBIfam" id="TIGR00179">
    <property type="entry name" value="murB"/>
    <property type="match status" value="1"/>
</dbReference>
<comment type="catalytic activity">
    <reaction evidence="18 19">
        <text>UDP-N-acetyl-alpha-D-muramate + NADP(+) = UDP-N-acetyl-3-O-(1-carboxyvinyl)-alpha-D-glucosamine + NADPH + H(+)</text>
        <dbReference type="Rhea" id="RHEA:12248"/>
        <dbReference type="ChEBI" id="CHEBI:15378"/>
        <dbReference type="ChEBI" id="CHEBI:57783"/>
        <dbReference type="ChEBI" id="CHEBI:58349"/>
        <dbReference type="ChEBI" id="CHEBI:68483"/>
        <dbReference type="ChEBI" id="CHEBI:70757"/>
        <dbReference type="EC" id="1.3.1.98"/>
    </reaction>
</comment>
<evidence type="ECO:0000256" key="17">
    <source>
        <dbReference type="ARBA" id="ARBA00031026"/>
    </source>
</evidence>
<dbReference type="EMBL" id="SADE01000003">
    <property type="protein sequence ID" value="RVU35255.1"/>
    <property type="molecule type" value="Genomic_DNA"/>
</dbReference>
<dbReference type="InterPro" id="IPR016169">
    <property type="entry name" value="FAD-bd_PCMH_sub2"/>
</dbReference>
<dbReference type="GO" id="GO:0005829">
    <property type="term" value="C:cytosol"/>
    <property type="evidence" value="ECO:0007669"/>
    <property type="project" value="TreeGrafter"/>
</dbReference>
<dbReference type="InterPro" id="IPR016167">
    <property type="entry name" value="FAD-bd_PCMH_sub1"/>
</dbReference>
<feature type="compositionally biased region" description="Polar residues" evidence="20">
    <location>
        <begin position="219"/>
        <end position="230"/>
    </location>
</feature>
<evidence type="ECO:0000256" key="18">
    <source>
        <dbReference type="ARBA" id="ARBA00048914"/>
    </source>
</evidence>
<evidence type="ECO:0000256" key="2">
    <source>
        <dbReference type="ARBA" id="ARBA00003921"/>
    </source>
</evidence>
<dbReference type="SUPFAM" id="SSF56194">
    <property type="entry name" value="Uridine diphospho-N-Acetylenolpyruvylglucosamine reductase, MurB, C-terminal domain"/>
    <property type="match status" value="1"/>
</dbReference>
<dbReference type="GO" id="GO:0008762">
    <property type="term" value="F:UDP-N-acetylmuramate dehydrogenase activity"/>
    <property type="evidence" value="ECO:0007669"/>
    <property type="project" value="UniProtKB-UniRule"/>
</dbReference>
<dbReference type="UniPathway" id="UPA00219"/>
<dbReference type="Pfam" id="PF01565">
    <property type="entry name" value="FAD_binding_4"/>
    <property type="match status" value="1"/>
</dbReference>
<dbReference type="GO" id="GO:0008360">
    <property type="term" value="P:regulation of cell shape"/>
    <property type="evidence" value="ECO:0007669"/>
    <property type="project" value="UniProtKB-KW"/>
</dbReference>
<keyword evidence="16 19" id="KW-0961">Cell wall biogenesis/degradation</keyword>
<dbReference type="SUPFAM" id="SSF56176">
    <property type="entry name" value="FAD-binding/transporter-associated domain-like"/>
    <property type="match status" value="1"/>
</dbReference>
<dbReference type="AlphaFoldDB" id="A0A3S2Z6H6"/>
<dbReference type="GO" id="GO:0071555">
    <property type="term" value="P:cell wall organization"/>
    <property type="evidence" value="ECO:0007669"/>
    <property type="project" value="UniProtKB-KW"/>
</dbReference>
<accession>A0A3S2Z6H6</accession>
<dbReference type="HAMAP" id="MF_00037">
    <property type="entry name" value="MurB"/>
    <property type="match status" value="1"/>
</dbReference>
<dbReference type="GO" id="GO:0071949">
    <property type="term" value="F:FAD binding"/>
    <property type="evidence" value="ECO:0007669"/>
    <property type="project" value="InterPro"/>
</dbReference>
<proteinExistence type="inferred from homology"/>
<keyword evidence="12 19" id="KW-0133">Cell shape</keyword>
<evidence type="ECO:0000256" key="8">
    <source>
        <dbReference type="ARBA" id="ARBA00022618"/>
    </source>
</evidence>
<keyword evidence="11 19" id="KW-0521">NADP</keyword>
<dbReference type="PANTHER" id="PTHR21071">
    <property type="entry name" value="UDP-N-ACETYLENOLPYRUVOYLGLUCOSAMINE REDUCTASE"/>
    <property type="match status" value="1"/>
</dbReference>
<dbReference type="PANTHER" id="PTHR21071:SF4">
    <property type="entry name" value="UDP-N-ACETYLENOLPYRUVOYLGLUCOSAMINE REDUCTASE"/>
    <property type="match status" value="1"/>
</dbReference>
<reference evidence="23" key="1">
    <citation type="submission" date="2019-01" db="EMBL/GenBank/DDBJ databases">
        <title>Gri0909 isolated from a small marine red alga.</title>
        <authorList>
            <person name="Kim J."/>
            <person name="Jeong S.E."/>
            <person name="Jeon C.O."/>
        </authorList>
    </citation>
    <scope>NUCLEOTIDE SEQUENCE [LARGE SCALE GENOMIC DNA]</scope>
    <source>
        <strain evidence="23">Gri0909</strain>
    </source>
</reference>
<keyword evidence="15 19" id="KW-0131">Cell cycle</keyword>
<dbReference type="Gene3D" id="3.90.78.10">
    <property type="entry name" value="UDP-N-acetylenolpyruvoylglucosamine reductase, C-terminal domain"/>
    <property type="match status" value="1"/>
</dbReference>
<evidence type="ECO:0000313" key="23">
    <source>
        <dbReference type="Proteomes" id="UP000287447"/>
    </source>
</evidence>
<comment type="pathway">
    <text evidence="4 19">Cell wall biogenesis; peptidoglycan biosynthesis.</text>
</comment>
<dbReference type="Gene3D" id="3.30.43.10">
    <property type="entry name" value="Uridine Diphospho-n-acetylenolpyruvylglucosamine Reductase, domain 2"/>
    <property type="match status" value="1"/>
</dbReference>
<dbReference type="GO" id="GO:0051301">
    <property type="term" value="P:cell division"/>
    <property type="evidence" value="ECO:0007669"/>
    <property type="project" value="UniProtKB-KW"/>
</dbReference>
<keyword evidence="13 19" id="KW-0573">Peptidoglycan synthesis</keyword>
<evidence type="ECO:0000256" key="4">
    <source>
        <dbReference type="ARBA" id="ARBA00004752"/>
    </source>
</evidence>
<evidence type="ECO:0000256" key="14">
    <source>
        <dbReference type="ARBA" id="ARBA00023002"/>
    </source>
</evidence>
<evidence type="ECO:0000313" key="22">
    <source>
        <dbReference type="EMBL" id="RVU35255.1"/>
    </source>
</evidence>
<dbReference type="InterPro" id="IPR036635">
    <property type="entry name" value="MurB_C_sf"/>
</dbReference>
<dbReference type="NCBIfam" id="NF010480">
    <property type="entry name" value="PRK13905.1"/>
    <property type="match status" value="1"/>
</dbReference>
<dbReference type="InterPro" id="IPR006094">
    <property type="entry name" value="Oxid_FAD_bind_N"/>
</dbReference>
<dbReference type="PROSITE" id="PS51387">
    <property type="entry name" value="FAD_PCMH"/>
    <property type="match status" value="1"/>
</dbReference>
<comment type="caution">
    <text evidence="22">The sequence shown here is derived from an EMBL/GenBank/DDBJ whole genome shotgun (WGS) entry which is preliminary data.</text>
</comment>
<evidence type="ECO:0000256" key="5">
    <source>
        <dbReference type="ARBA" id="ARBA00012518"/>
    </source>
</evidence>
<dbReference type="InterPro" id="IPR011601">
    <property type="entry name" value="MurB_C"/>
</dbReference>
<evidence type="ECO:0000256" key="3">
    <source>
        <dbReference type="ARBA" id="ARBA00004496"/>
    </source>
</evidence>
<evidence type="ECO:0000256" key="13">
    <source>
        <dbReference type="ARBA" id="ARBA00022984"/>
    </source>
</evidence>
<feature type="region of interest" description="Disordered" evidence="20">
    <location>
        <begin position="213"/>
        <end position="237"/>
    </location>
</feature>
<gene>
    <name evidence="19 22" type="primary">murB</name>
    <name evidence="22" type="ORF">EOI86_17310</name>
</gene>
<dbReference type="Pfam" id="PF02873">
    <property type="entry name" value="MurB_C"/>
    <property type="match status" value="1"/>
</dbReference>
<sequence>MSNAQTTSDTPFDLPPVRGRVTFDAPLSKVTWFRVGGPADVVFRPEDQEDLSAFLASLPDDVDVMVIGIGSNLLVRDGGVRGVVIRLLGPFAGIEVDGEIVRAGAGALDQNVAKVAARHGLTGLEFLSGIPGSIGGALRMNAGAYGAETKDVLISATAVDRQGNAHEVTAAEMGFGYRKSSVPADWIFTEAVFRAAPGNREEIEAKMAEIAEKRADSQPIRSRTGGSTFKNPGALDPDGPKAWKLIDSVGGRGLTIGGAQVSNQHCNFLINTGEATAEDLERLGEVLRAKVKEKTGINLEWEIKRVGETKDE</sequence>
<dbReference type="Gene3D" id="3.30.465.10">
    <property type="match status" value="1"/>
</dbReference>
<feature type="active site" evidence="19">
    <location>
        <position position="302"/>
    </location>
</feature>
<evidence type="ECO:0000256" key="9">
    <source>
        <dbReference type="ARBA" id="ARBA00022630"/>
    </source>
</evidence>
<name>A0A3S2Z6H6_9PROT</name>
<evidence type="ECO:0000256" key="16">
    <source>
        <dbReference type="ARBA" id="ARBA00023316"/>
    </source>
</evidence>